<dbReference type="InterPro" id="IPR013950">
    <property type="entry name" value="Mis14/Nsl1"/>
</dbReference>
<dbReference type="Proteomes" id="UP000002258">
    <property type="component" value="Chromosome 2"/>
</dbReference>
<evidence type="ECO:0000256" key="1">
    <source>
        <dbReference type="SAM" id="Coils"/>
    </source>
</evidence>
<organism evidence="2 3">
    <name type="scientific">Scheffersomyces stipitis (strain ATCC 58785 / CBS 6054 / NBRC 10063 / NRRL Y-11545)</name>
    <name type="common">Yeast</name>
    <name type="synonym">Pichia stipitis</name>
    <dbReference type="NCBI Taxonomy" id="322104"/>
    <lineage>
        <taxon>Eukaryota</taxon>
        <taxon>Fungi</taxon>
        <taxon>Dikarya</taxon>
        <taxon>Ascomycota</taxon>
        <taxon>Saccharomycotina</taxon>
        <taxon>Pichiomycetes</taxon>
        <taxon>Debaryomycetaceae</taxon>
        <taxon>Scheffersomyces</taxon>
    </lineage>
</organism>
<dbReference type="GeneID" id="4837278"/>
<feature type="coiled-coil region" evidence="1">
    <location>
        <begin position="186"/>
        <end position="220"/>
    </location>
</feature>
<protein>
    <submittedName>
        <fullName evidence="2">Uncharacterized protein</fullName>
    </submittedName>
</protein>
<keyword evidence="1" id="KW-0175">Coiled coil</keyword>
<proteinExistence type="predicted"/>
<dbReference type="OMA" id="QEWEDQT"/>
<dbReference type="FunCoup" id="A3LPC3">
    <property type="interactions" value="87"/>
</dbReference>
<dbReference type="EMBL" id="CP000496">
    <property type="protein sequence ID" value="ABN65017.2"/>
    <property type="molecule type" value="Genomic_DNA"/>
</dbReference>
<dbReference type="Pfam" id="PF08641">
    <property type="entry name" value="Mis14"/>
    <property type="match status" value="1"/>
</dbReference>
<dbReference type="KEGG" id="pic:PICST_55534"/>
<keyword evidence="3" id="KW-1185">Reference proteome</keyword>
<dbReference type="GO" id="GO:0000444">
    <property type="term" value="C:MIS12/MIND type complex"/>
    <property type="evidence" value="ECO:0007669"/>
    <property type="project" value="TreeGrafter"/>
</dbReference>
<dbReference type="GO" id="GO:0000070">
    <property type="term" value="P:mitotic sister chromatid segregation"/>
    <property type="evidence" value="ECO:0007669"/>
    <property type="project" value="InterPro"/>
</dbReference>
<dbReference type="OrthoDB" id="2135762at2759"/>
<dbReference type="HOGENOM" id="CLU_100671_0_0_1"/>
<sequence>MNSTDYEKLNLSKQELKYVYSQIASKTTSKLDLHLPTSNNDPLKIKVASVLEEFLLGAFDMAKSGFVVDGNDMGTSKTAMSDILSLKARETVEPFDLETNARLRDILLKVEQETIEVTTLRRELPARAKQMYLELVSNTDKEVSAILEDLEKAAHTEEEASTAELERILPHIDEFVKDYESHIHILNELKRAIPSRKAELDSLTETIDFLEKAYSQQQKELI</sequence>
<dbReference type="PANTHER" id="PTHR31749">
    <property type="entry name" value="KINETOCHORE-ASSOCIATED PROTEIN NSL1 HOMOLOG"/>
    <property type="match status" value="1"/>
</dbReference>
<name>A3LPC3_PICST</name>
<accession>A3LPC3</accession>
<gene>
    <name evidence="2" type="ORF">PICST_55534</name>
</gene>
<reference evidence="2 3" key="1">
    <citation type="journal article" date="2007" name="Nat. Biotechnol.">
        <title>Genome sequence of the lignocellulose-bioconverting and xylose-fermenting yeast Pichia stipitis.</title>
        <authorList>
            <person name="Jeffries T.W."/>
            <person name="Grigoriev I.V."/>
            <person name="Grimwood J."/>
            <person name="Laplaza J.M."/>
            <person name="Aerts A."/>
            <person name="Salamov A."/>
            <person name="Schmutz J."/>
            <person name="Lindquist E."/>
            <person name="Dehal P."/>
            <person name="Shapiro H."/>
            <person name="Jin Y.S."/>
            <person name="Passoth V."/>
            <person name="Richardson P.M."/>
        </authorList>
    </citation>
    <scope>NUCLEOTIDE SEQUENCE [LARGE SCALE GENOMIC DNA]</scope>
    <source>
        <strain evidence="3">ATCC 58785 / CBS 6054 / NBRC 10063 / NRRL Y-11545</strain>
    </source>
</reference>
<evidence type="ECO:0000313" key="2">
    <source>
        <dbReference type="EMBL" id="ABN65017.2"/>
    </source>
</evidence>
<dbReference type="STRING" id="322104.A3LPC3"/>
<dbReference type="AlphaFoldDB" id="A3LPC3"/>
<evidence type="ECO:0000313" key="3">
    <source>
        <dbReference type="Proteomes" id="UP000002258"/>
    </source>
</evidence>
<dbReference type="PANTHER" id="PTHR31749:SF3">
    <property type="entry name" value="KINETOCHORE-ASSOCIATED PROTEIN NSL1 HOMOLOG"/>
    <property type="match status" value="1"/>
</dbReference>
<dbReference type="RefSeq" id="XP_001383046.2">
    <property type="nucleotide sequence ID" value="XM_001383009.1"/>
</dbReference>
<dbReference type="InParanoid" id="A3LPC3"/>
<dbReference type="eggNOG" id="ENOG502SA1D">
    <property type="taxonomic scope" value="Eukaryota"/>
</dbReference>